<dbReference type="CDD" id="cd02440">
    <property type="entry name" value="AdoMet_MTases"/>
    <property type="match status" value="1"/>
</dbReference>
<feature type="domain" description="Methyltransferase" evidence="2">
    <location>
        <begin position="46"/>
        <end position="135"/>
    </location>
</feature>
<evidence type="ECO:0000259" key="2">
    <source>
        <dbReference type="Pfam" id="PF13649"/>
    </source>
</evidence>
<dbReference type="Pfam" id="PF13649">
    <property type="entry name" value="Methyltransf_25"/>
    <property type="match status" value="1"/>
</dbReference>
<dbReference type="InterPro" id="IPR029063">
    <property type="entry name" value="SAM-dependent_MTases_sf"/>
</dbReference>
<evidence type="ECO:0000313" key="3">
    <source>
        <dbReference type="EMBL" id="MUI12002.1"/>
    </source>
</evidence>
<keyword evidence="3" id="KW-0489">Methyltransferase</keyword>
<evidence type="ECO:0000256" key="1">
    <source>
        <dbReference type="ARBA" id="ARBA00022679"/>
    </source>
</evidence>
<comment type="caution">
    <text evidence="3">The sequence shown here is derived from an EMBL/GenBank/DDBJ whole genome shotgun (WGS) entry which is preliminary data.</text>
</comment>
<keyword evidence="4" id="KW-1185">Reference proteome</keyword>
<proteinExistence type="predicted"/>
<dbReference type="InterPro" id="IPR041698">
    <property type="entry name" value="Methyltransf_25"/>
</dbReference>
<dbReference type="AlphaFoldDB" id="A0A6I3XFG0"/>
<organism evidence="3 4">
    <name type="scientific">Pseudoduganella dura</name>
    <dbReference type="NCBI Taxonomy" id="321982"/>
    <lineage>
        <taxon>Bacteria</taxon>
        <taxon>Pseudomonadati</taxon>
        <taxon>Pseudomonadota</taxon>
        <taxon>Betaproteobacteria</taxon>
        <taxon>Burkholderiales</taxon>
        <taxon>Oxalobacteraceae</taxon>
        <taxon>Telluria group</taxon>
        <taxon>Pseudoduganella</taxon>
    </lineage>
</organism>
<dbReference type="Gene3D" id="3.40.50.150">
    <property type="entry name" value="Vaccinia Virus protein VP39"/>
    <property type="match status" value="1"/>
</dbReference>
<keyword evidence="1 3" id="KW-0808">Transferase</keyword>
<dbReference type="RefSeq" id="WP_155708006.1">
    <property type="nucleotide sequence ID" value="NZ_BMWU01000005.1"/>
</dbReference>
<dbReference type="EMBL" id="WNWM01000002">
    <property type="protein sequence ID" value="MUI12002.1"/>
    <property type="molecule type" value="Genomic_DNA"/>
</dbReference>
<evidence type="ECO:0000313" key="4">
    <source>
        <dbReference type="Proteomes" id="UP000431684"/>
    </source>
</evidence>
<accession>A0A6I3XFG0</accession>
<dbReference type="GO" id="GO:0008168">
    <property type="term" value="F:methyltransferase activity"/>
    <property type="evidence" value="ECO:0007669"/>
    <property type="project" value="UniProtKB-KW"/>
</dbReference>
<sequence length="216" mass="24252">MNHETLARYYALTAADCERVYDKPERQADLAALRPKIAELLSGHKVLELACGTGYWTRVIAPAAASVHAIDINEEALALARARQIEGGNVTFAQADAFDLPEAVGEYTAVFAAFWWSHVKREEQDSYLARLRAKLGKDVLLVLLDNVYVDGSSTVIARTDLEGNTYQFRTLPSGERLEILKNFPTDSFLRKRLGTAARDIRTKRVPHYWLAMARLK</sequence>
<dbReference type="Proteomes" id="UP000431684">
    <property type="component" value="Unassembled WGS sequence"/>
</dbReference>
<dbReference type="PANTHER" id="PTHR43861">
    <property type="entry name" value="TRANS-ACONITATE 2-METHYLTRANSFERASE-RELATED"/>
    <property type="match status" value="1"/>
</dbReference>
<name>A0A6I3XFG0_9BURK</name>
<dbReference type="OrthoDB" id="6006151at2"/>
<protein>
    <submittedName>
        <fullName evidence="3">Methyltransferase domain-containing protein</fullName>
    </submittedName>
</protein>
<dbReference type="SUPFAM" id="SSF53335">
    <property type="entry name" value="S-adenosyl-L-methionine-dependent methyltransferases"/>
    <property type="match status" value="1"/>
</dbReference>
<gene>
    <name evidence="3" type="ORF">GJV26_05855</name>
</gene>
<reference evidence="3 4" key="1">
    <citation type="submission" date="2019-11" db="EMBL/GenBank/DDBJ databases">
        <title>Draft Genome Sequences of Six Type Strains of the Genus Massilia.</title>
        <authorList>
            <person name="Miess H."/>
            <person name="Frediansyah A."/>
            <person name="Goeker M."/>
            <person name="Gross H."/>
        </authorList>
    </citation>
    <scope>NUCLEOTIDE SEQUENCE [LARGE SCALE GENOMIC DNA]</scope>
    <source>
        <strain evidence="3 4">DSM 17513</strain>
    </source>
</reference>
<dbReference type="GO" id="GO:0032259">
    <property type="term" value="P:methylation"/>
    <property type="evidence" value="ECO:0007669"/>
    <property type="project" value="UniProtKB-KW"/>
</dbReference>